<evidence type="ECO:0000313" key="7">
    <source>
        <dbReference type="EMBL" id="PDZ14116.1"/>
    </source>
</evidence>
<sequence>MNKKVAVVFPGQGSQVIGMGKDLLSLPLFAERLSKVAELANLTLDELFYPNNIKIIEKTEISQPYIFVISVTLFELISSKYSLKPILFGGHSLGEFSALVASGALSFEEGFNLVKIRGKLMSVACEKNSGGMLAVLSPEQKIISLLHEEIKEQHNTITIANYNSANQLVISGANESIAKFKNVIENKLKARTIPLKVSGAFHSVLMNDANSCFSHYLELAKFHEPSAPIVMNVNGEAEVSEESIITLIKKQMISSVLWKKSMETIESFQPDLVLEIGPGRVLSSLIKSSHRNLNVTNIGNRSDLLRFKKQLEREVEVGV</sequence>
<dbReference type="SUPFAM" id="SSF52151">
    <property type="entry name" value="FabD/lysophospholipase-like"/>
    <property type="match status" value="1"/>
</dbReference>
<dbReference type="Pfam" id="PF00698">
    <property type="entry name" value="Acyl_transf_1"/>
    <property type="match status" value="1"/>
</dbReference>
<dbReference type="InterPro" id="IPR024925">
    <property type="entry name" value="Malonyl_CoA-ACP_transAc"/>
</dbReference>
<comment type="caution">
    <text evidence="7">The sequence shown here is derived from an EMBL/GenBank/DDBJ whole genome shotgun (WGS) entry which is preliminary data.</text>
</comment>
<dbReference type="EMBL" id="NVLX01000031">
    <property type="protein sequence ID" value="PDZ14116.1"/>
    <property type="molecule type" value="Genomic_DNA"/>
</dbReference>
<evidence type="ECO:0000256" key="4">
    <source>
        <dbReference type="PIRNR" id="PIRNR000446"/>
    </source>
</evidence>
<dbReference type="PANTHER" id="PTHR42681">
    <property type="entry name" value="MALONYL-COA-ACYL CARRIER PROTEIN TRANSACYLASE, MITOCHONDRIAL"/>
    <property type="match status" value="1"/>
</dbReference>
<proteinExistence type="inferred from homology"/>
<dbReference type="Gene3D" id="3.40.366.10">
    <property type="entry name" value="Malonyl-Coenzyme A Acyl Carrier Protein, domain 2"/>
    <property type="match status" value="1"/>
</dbReference>
<accession>A0A2A7D285</accession>
<evidence type="ECO:0000259" key="6">
    <source>
        <dbReference type="SMART" id="SM00827"/>
    </source>
</evidence>
<dbReference type="Proteomes" id="UP000220192">
    <property type="component" value="Unassembled WGS sequence"/>
</dbReference>
<dbReference type="GO" id="GO:0006633">
    <property type="term" value="P:fatty acid biosynthetic process"/>
    <property type="evidence" value="ECO:0007669"/>
    <property type="project" value="TreeGrafter"/>
</dbReference>
<keyword evidence="1 4" id="KW-0808">Transferase</keyword>
<gene>
    <name evidence="7" type="ORF">CON16_26490</name>
</gene>
<dbReference type="SUPFAM" id="SSF55048">
    <property type="entry name" value="Probable ACP-binding domain of malonyl-CoA ACP transacylase"/>
    <property type="match status" value="1"/>
</dbReference>
<dbReference type="PIRSF" id="PIRSF000446">
    <property type="entry name" value="Mct"/>
    <property type="match status" value="1"/>
</dbReference>
<dbReference type="GO" id="GO:0004314">
    <property type="term" value="F:[acyl-carrier-protein] S-malonyltransferase activity"/>
    <property type="evidence" value="ECO:0007669"/>
    <property type="project" value="UniProtKB-EC"/>
</dbReference>
<dbReference type="InterPro" id="IPR016036">
    <property type="entry name" value="Malonyl_transacylase_ACP-bd"/>
</dbReference>
<dbReference type="EC" id="2.3.1.39" evidence="4"/>
<dbReference type="Gene3D" id="3.30.70.250">
    <property type="entry name" value="Malonyl-CoA ACP transacylase, ACP-binding"/>
    <property type="match status" value="1"/>
</dbReference>
<comment type="similarity">
    <text evidence="4">Belongs to the fabD family.</text>
</comment>
<dbReference type="InterPro" id="IPR050858">
    <property type="entry name" value="Mal-CoA-ACP_Trans/PKS_FabD"/>
</dbReference>
<comment type="catalytic activity">
    <reaction evidence="3 4">
        <text>holo-[ACP] + malonyl-CoA = malonyl-[ACP] + CoA</text>
        <dbReference type="Rhea" id="RHEA:41792"/>
        <dbReference type="Rhea" id="RHEA-COMP:9623"/>
        <dbReference type="Rhea" id="RHEA-COMP:9685"/>
        <dbReference type="ChEBI" id="CHEBI:57287"/>
        <dbReference type="ChEBI" id="CHEBI:57384"/>
        <dbReference type="ChEBI" id="CHEBI:64479"/>
        <dbReference type="ChEBI" id="CHEBI:78449"/>
        <dbReference type="EC" id="2.3.1.39"/>
    </reaction>
</comment>
<feature type="active site" evidence="5">
    <location>
        <position position="202"/>
    </location>
</feature>
<feature type="domain" description="Malonyl-CoA:ACP transacylase (MAT)" evidence="6">
    <location>
        <begin position="8"/>
        <end position="307"/>
    </location>
</feature>
<dbReference type="AlphaFoldDB" id="A0A2A7D285"/>
<dbReference type="GO" id="GO:0005829">
    <property type="term" value="C:cytosol"/>
    <property type="evidence" value="ECO:0007669"/>
    <property type="project" value="TreeGrafter"/>
</dbReference>
<keyword evidence="2 4" id="KW-0012">Acyltransferase</keyword>
<evidence type="ECO:0000256" key="2">
    <source>
        <dbReference type="ARBA" id="ARBA00023315"/>
    </source>
</evidence>
<dbReference type="InterPro" id="IPR001227">
    <property type="entry name" value="Ac_transferase_dom_sf"/>
</dbReference>
<name>A0A2A7D285_BACAN</name>
<feature type="active site" evidence="5">
    <location>
        <position position="92"/>
    </location>
</feature>
<protein>
    <recommendedName>
        <fullName evidence="4">Malonyl CoA-acyl carrier protein transacylase</fullName>
        <ecNumber evidence="4">2.3.1.39</ecNumber>
    </recommendedName>
</protein>
<dbReference type="RefSeq" id="WP_097841919.1">
    <property type="nucleotide sequence ID" value="NZ_NVLX01000031.1"/>
</dbReference>
<evidence type="ECO:0000256" key="5">
    <source>
        <dbReference type="PIRSR" id="PIRSR000446-1"/>
    </source>
</evidence>
<dbReference type="InterPro" id="IPR014043">
    <property type="entry name" value="Acyl_transferase_dom"/>
</dbReference>
<organism evidence="7 8">
    <name type="scientific">Bacillus anthracis</name>
    <name type="common">anthrax bacterium</name>
    <dbReference type="NCBI Taxonomy" id="1392"/>
    <lineage>
        <taxon>Bacteria</taxon>
        <taxon>Bacillati</taxon>
        <taxon>Bacillota</taxon>
        <taxon>Bacilli</taxon>
        <taxon>Bacillales</taxon>
        <taxon>Bacillaceae</taxon>
        <taxon>Bacillus</taxon>
        <taxon>Bacillus cereus group</taxon>
    </lineage>
</organism>
<dbReference type="PANTHER" id="PTHR42681:SF1">
    <property type="entry name" value="MALONYL-COA-ACYL CARRIER PROTEIN TRANSACYLASE, MITOCHONDRIAL"/>
    <property type="match status" value="1"/>
</dbReference>
<dbReference type="InterPro" id="IPR016035">
    <property type="entry name" value="Acyl_Trfase/lysoPLipase"/>
</dbReference>
<dbReference type="SMART" id="SM00827">
    <property type="entry name" value="PKS_AT"/>
    <property type="match status" value="1"/>
</dbReference>
<evidence type="ECO:0000313" key="8">
    <source>
        <dbReference type="Proteomes" id="UP000220192"/>
    </source>
</evidence>
<evidence type="ECO:0000256" key="1">
    <source>
        <dbReference type="ARBA" id="ARBA00022679"/>
    </source>
</evidence>
<reference evidence="7 8" key="1">
    <citation type="submission" date="2017-09" db="EMBL/GenBank/DDBJ databases">
        <title>Large-scale bioinformatics analysis of Bacillus genomes uncovers conserved roles of natural products in bacterial physiology.</title>
        <authorList>
            <consortium name="Agbiome Team Llc"/>
            <person name="Bleich R.M."/>
            <person name="Grubbs K.J."/>
            <person name="Santa Maria K.C."/>
            <person name="Allen S.E."/>
            <person name="Farag S."/>
            <person name="Shank E.A."/>
            <person name="Bowers A."/>
        </authorList>
    </citation>
    <scope>NUCLEOTIDE SEQUENCE [LARGE SCALE GENOMIC DNA]</scope>
    <source>
        <strain evidence="7 8">AFS095574</strain>
    </source>
</reference>
<evidence type="ECO:0000256" key="3">
    <source>
        <dbReference type="ARBA" id="ARBA00048462"/>
    </source>
</evidence>